<reference evidence="1 2" key="1">
    <citation type="submission" date="2017-12" db="EMBL/GenBank/DDBJ databases">
        <title>Phylogenetic diversity of female urinary microbiome.</title>
        <authorList>
            <person name="Thomas-White K."/>
            <person name="Wolfe A.J."/>
        </authorList>
    </citation>
    <scope>NUCLEOTIDE SEQUENCE [LARGE SCALE GENOMIC DNA]</scope>
    <source>
        <strain evidence="1 2">UMB0064</strain>
    </source>
</reference>
<proteinExistence type="predicted"/>
<dbReference type="Proteomes" id="UP000242263">
    <property type="component" value="Unassembled WGS sequence"/>
</dbReference>
<comment type="caution">
    <text evidence="1">The sequence shown here is derived from an EMBL/GenBank/DDBJ whole genome shotgun (WGS) entry which is preliminary data.</text>
</comment>
<accession>A0A2I1M1L2</accession>
<sequence>MKHVSFTIAKLDPALWGKIKSGEKKFEIRTEEIKDSYVVFVDPNHTDDALGIVRVSKGVSVNLYPNYDARRNMLCELAKIDSNRFDTLFVVEDTVFVHGVTPLLISREYLMPLVSSLRFFNLYHERHMNEGMPAGTFFEEDEEE</sequence>
<dbReference type="EMBL" id="PKGU01000007">
    <property type="protein sequence ID" value="PKZ14018.1"/>
    <property type="molecule type" value="Genomic_DNA"/>
</dbReference>
<evidence type="ECO:0000313" key="1">
    <source>
        <dbReference type="EMBL" id="PKZ14018.1"/>
    </source>
</evidence>
<gene>
    <name evidence="1" type="ORF">CYJ32_07715</name>
</gene>
<dbReference type="AlphaFoldDB" id="A0A2I1M1L2"/>
<protein>
    <submittedName>
        <fullName evidence="1">Uncharacterized protein</fullName>
    </submittedName>
</protein>
<dbReference type="RefSeq" id="WP_101541628.1">
    <property type="nucleotide sequence ID" value="NZ_PKGU01000007.1"/>
</dbReference>
<name>A0A2I1M1L2_9BIFI</name>
<evidence type="ECO:0000313" key="2">
    <source>
        <dbReference type="Proteomes" id="UP000242263"/>
    </source>
</evidence>
<organism evidence="1 2">
    <name type="scientific">Alloscardovia omnicolens</name>
    <dbReference type="NCBI Taxonomy" id="419015"/>
    <lineage>
        <taxon>Bacteria</taxon>
        <taxon>Bacillati</taxon>
        <taxon>Actinomycetota</taxon>
        <taxon>Actinomycetes</taxon>
        <taxon>Bifidobacteriales</taxon>
        <taxon>Bifidobacteriaceae</taxon>
        <taxon>Alloscardovia</taxon>
    </lineage>
</organism>